<reference evidence="1 2" key="1">
    <citation type="journal article" date="2015" name="Sci. Rep.">
        <title>The power of single molecule real-time sequencing technology in the de novo assembly of a eukaryotic genome.</title>
        <authorList>
            <person name="Sakai H."/>
            <person name="Naito K."/>
            <person name="Ogiso-Tanaka E."/>
            <person name="Takahashi Y."/>
            <person name="Iseki K."/>
            <person name="Muto C."/>
            <person name="Satou K."/>
            <person name="Teruya K."/>
            <person name="Shiroma A."/>
            <person name="Shimoji M."/>
            <person name="Hirano T."/>
            <person name="Itoh T."/>
            <person name="Kaga A."/>
            <person name="Tomooka N."/>
        </authorList>
    </citation>
    <scope>NUCLEOTIDE SEQUENCE [LARGE SCALE GENOMIC DNA]</scope>
    <source>
        <strain evidence="2">cv. Shumari</strain>
    </source>
</reference>
<dbReference type="EMBL" id="AP015038">
    <property type="protein sequence ID" value="BAT88599.1"/>
    <property type="molecule type" value="Genomic_DNA"/>
</dbReference>
<sequence length="82" mass="9180">MNALLRWTCTFMLDDSLPFQDSILFLLHVRSCSSKMLAETSPGRCCCILLSSNCWTRAVSLLLVTAPKDHPLDIHALLSFLP</sequence>
<dbReference type="Proteomes" id="UP000291084">
    <property type="component" value="Chromosome 5"/>
</dbReference>
<accession>A0A0S3S6Y3</accession>
<gene>
    <name evidence="1" type="primary">Vigan.05G213600</name>
    <name evidence="1" type="ORF">VIGAN_05213600</name>
</gene>
<evidence type="ECO:0000313" key="2">
    <source>
        <dbReference type="Proteomes" id="UP000291084"/>
    </source>
</evidence>
<proteinExistence type="predicted"/>
<protein>
    <submittedName>
        <fullName evidence="1">Uncharacterized protein</fullName>
    </submittedName>
</protein>
<organism evidence="1 2">
    <name type="scientific">Vigna angularis var. angularis</name>
    <dbReference type="NCBI Taxonomy" id="157739"/>
    <lineage>
        <taxon>Eukaryota</taxon>
        <taxon>Viridiplantae</taxon>
        <taxon>Streptophyta</taxon>
        <taxon>Embryophyta</taxon>
        <taxon>Tracheophyta</taxon>
        <taxon>Spermatophyta</taxon>
        <taxon>Magnoliopsida</taxon>
        <taxon>eudicotyledons</taxon>
        <taxon>Gunneridae</taxon>
        <taxon>Pentapetalae</taxon>
        <taxon>rosids</taxon>
        <taxon>fabids</taxon>
        <taxon>Fabales</taxon>
        <taxon>Fabaceae</taxon>
        <taxon>Papilionoideae</taxon>
        <taxon>50 kb inversion clade</taxon>
        <taxon>NPAAA clade</taxon>
        <taxon>indigoferoid/millettioid clade</taxon>
        <taxon>Phaseoleae</taxon>
        <taxon>Vigna</taxon>
    </lineage>
</organism>
<dbReference type="AlphaFoldDB" id="A0A0S3S6Y3"/>
<name>A0A0S3S6Y3_PHAAN</name>
<evidence type="ECO:0000313" key="1">
    <source>
        <dbReference type="EMBL" id="BAT88599.1"/>
    </source>
</evidence>
<keyword evidence="2" id="KW-1185">Reference proteome</keyword>